<feature type="region of interest" description="Disordered" evidence="1">
    <location>
        <begin position="151"/>
        <end position="198"/>
    </location>
</feature>
<reference evidence="2 3" key="1">
    <citation type="journal article" date="2016" name="Nat. Commun.">
        <title>Extremotolerant tardigrade genome and improved radiotolerance of human cultured cells by tardigrade-unique protein.</title>
        <authorList>
            <person name="Hashimoto T."/>
            <person name="Horikawa D.D."/>
            <person name="Saito Y."/>
            <person name="Kuwahara H."/>
            <person name="Kozuka-Hata H."/>
            <person name="Shin-I T."/>
            <person name="Minakuchi Y."/>
            <person name="Ohishi K."/>
            <person name="Motoyama A."/>
            <person name="Aizu T."/>
            <person name="Enomoto A."/>
            <person name="Kondo K."/>
            <person name="Tanaka S."/>
            <person name="Hara Y."/>
            <person name="Koshikawa S."/>
            <person name="Sagara H."/>
            <person name="Miura T."/>
            <person name="Yokobori S."/>
            <person name="Miyagawa K."/>
            <person name="Suzuki Y."/>
            <person name="Kubo T."/>
            <person name="Oyama M."/>
            <person name="Kohara Y."/>
            <person name="Fujiyama A."/>
            <person name="Arakawa K."/>
            <person name="Katayama T."/>
            <person name="Toyoda A."/>
            <person name="Kunieda T."/>
        </authorList>
    </citation>
    <scope>NUCLEOTIDE SEQUENCE [LARGE SCALE GENOMIC DNA]</scope>
    <source>
        <strain evidence="2 3">YOKOZUNA-1</strain>
    </source>
</reference>
<proteinExistence type="predicted"/>
<dbReference type="AlphaFoldDB" id="A0A1D1WC26"/>
<protein>
    <submittedName>
        <fullName evidence="2">Uncharacterized protein</fullName>
    </submittedName>
</protein>
<comment type="caution">
    <text evidence="2">The sequence shown here is derived from an EMBL/GenBank/DDBJ whole genome shotgun (WGS) entry which is preliminary data.</text>
</comment>
<keyword evidence="3" id="KW-1185">Reference proteome</keyword>
<organism evidence="2 3">
    <name type="scientific">Ramazzottius varieornatus</name>
    <name type="common">Water bear</name>
    <name type="synonym">Tardigrade</name>
    <dbReference type="NCBI Taxonomy" id="947166"/>
    <lineage>
        <taxon>Eukaryota</taxon>
        <taxon>Metazoa</taxon>
        <taxon>Ecdysozoa</taxon>
        <taxon>Tardigrada</taxon>
        <taxon>Eutardigrada</taxon>
        <taxon>Parachela</taxon>
        <taxon>Hypsibioidea</taxon>
        <taxon>Ramazzottiidae</taxon>
        <taxon>Ramazzottius</taxon>
    </lineage>
</organism>
<dbReference type="EMBL" id="BDGG01000024">
    <property type="protein sequence ID" value="GAV09599.1"/>
    <property type="molecule type" value="Genomic_DNA"/>
</dbReference>
<gene>
    <name evidence="2" type="primary">RvY_19105-1</name>
    <name evidence="2" type="synonym">RvY_19105.1</name>
    <name evidence="2" type="ORF">RvY_19105</name>
</gene>
<name>A0A1D1WC26_RAMVA</name>
<evidence type="ECO:0000256" key="1">
    <source>
        <dbReference type="SAM" id="MobiDB-lite"/>
    </source>
</evidence>
<evidence type="ECO:0000313" key="3">
    <source>
        <dbReference type="Proteomes" id="UP000186922"/>
    </source>
</evidence>
<sequence>MHRQYPQTEPKKDMAALHSDPSIVACRMRPVSAPTVPPDPDVTSAYFPVSSGSLLRIGIPYTHLNNSSYPSSPINTHQNGFGTSHSYPVLPSSAQQSRYGGGGGRKTMEATLVSKKNGVNEGGSSSKPKLHLYAQKNAPKCTLKEEEFPSPPIEWLLGGSTPSDGSSVSVSDALSGDSTEDEFSSATPPDLEDPHPMLSLGLKSLLKVQA</sequence>
<accession>A0A1D1WC26</accession>
<evidence type="ECO:0000313" key="2">
    <source>
        <dbReference type="EMBL" id="GAV09599.1"/>
    </source>
</evidence>
<feature type="compositionally biased region" description="Low complexity" evidence="1">
    <location>
        <begin position="158"/>
        <end position="177"/>
    </location>
</feature>
<dbReference type="Proteomes" id="UP000186922">
    <property type="component" value="Unassembled WGS sequence"/>
</dbReference>